<evidence type="ECO:0000256" key="3">
    <source>
        <dbReference type="ARBA" id="ARBA00022525"/>
    </source>
</evidence>
<dbReference type="AlphaFoldDB" id="A0A1I7U400"/>
<feature type="signal peptide" evidence="7">
    <location>
        <begin position="1"/>
        <end position="18"/>
    </location>
</feature>
<dbReference type="eggNOG" id="ENOG502TG9C">
    <property type="taxonomic scope" value="Eukaryota"/>
</dbReference>
<dbReference type="PANTHER" id="PTHR31418:SF4">
    <property type="entry name" value="DUF148 DOMAIN-CONTAINING PROTEIN-RELATED"/>
    <property type="match status" value="1"/>
</dbReference>
<keyword evidence="8" id="KW-1185">Reference proteome</keyword>
<comment type="subcellular location">
    <subcellularLocation>
        <location evidence="1">Secreted</location>
    </subcellularLocation>
</comment>
<comment type="similarity">
    <text evidence="2">Belongs to the fatty-acid and retinol-binding protein (FARBP) family.</text>
</comment>
<evidence type="ECO:0000256" key="1">
    <source>
        <dbReference type="ARBA" id="ARBA00004613"/>
    </source>
</evidence>
<dbReference type="Proteomes" id="UP000095282">
    <property type="component" value="Unplaced"/>
</dbReference>
<dbReference type="WBParaSite" id="Csp11.Scaffold629.g14615.t1">
    <property type="protein sequence ID" value="Csp11.Scaffold629.g14615.t1"/>
    <property type="gene ID" value="Csp11.Scaffold629.g14615"/>
</dbReference>
<dbReference type="InterPro" id="IPR008632">
    <property type="entry name" value="Gp-FAR-1"/>
</dbReference>
<dbReference type="Pfam" id="PF05823">
    <property type="entry name" value="Gp-FAR-1"/>
    <property type="match status" value="1"/>
</dbReference>
<reference evidence="9" key="1">
    <citation type="submission" date="2016-11" db="UniProtKB">
        <authorList>
            <consortium name="WormBaseParasite"/>
        </authorList>
    </citation>
    <scope>IDENTIFICATION</scope>
</reference>
<dbReference type="GO" id="GO:0008289">
    <property type="term" value="F:lipid binding"/>
    <property type="evidence" value="ECO:0007669"/>
    <property type="project" value="UniProtKB-KW"/>
</dbReference>
<keyword evidence="4 7" id="KW-0732">Signal</keyword>
<organism evidence="8 9">
    <name type="scientific">Caenorhabditis tropicalis</name>
    <dbReference type="NCBI Taxonomy" id="1561998"/>
    <lineage>
        <taxon>Eukaryota</taxon>
        <taxon>Metazoa</taxon>
        <taxon>Ecdysozoa</taxon>
        <taxon>Nematoda</taxon>
        <taxon>Chromadorea</taxon>
        <taxon>Rhabditida</taxon>
        <taxon>Rhabditina</taxon>
        <taxon>Rhabditomorpha</taxon>
        <taxon>Rhabditoidea</taxon>
        <taxon>Rhabditidae</taxon>
        <taxon>Peloderinae</taxon>
        <taxon>Caenorhabditis</taxon>
    </lineage>
</organism>
<sequence length="189" mass="21595">MNSAIPFFLLFFIIPLSAFPFGENQAEGFQRFKNLLPREVVDAYSNLSPQDRNDLKEVFQNYRSYRNEQEMISALKQRNPALGSRVERKMFDLKGKVAGLSDESKEFVENLVATGKEIYAQKLKGQQMDRSELRQIGMGIASHYRSLSPYAQNELQTTFPEIFRFMQKARAQGLRGMLQGFFGGGGMGR</sequence>
<dbReference type="Gene3D" id="1.20.120.1100">
    <property type="match status" value="1"/>
</dbReference>
<evidence type="ECO:0000256" key="6">
    <source>
        <dbReference type="ARBA" id="ARBA00023121"/>
    </source>
</evidence>
<keyword evidence="3" id="KW-0964">Secreted</keyword>
<accession>A0A1I7U400</accession>
<name>A0A1I7U400_9PELO</name>
<evidence type="ECO:0000256" key="4">
    <source>
        <dbReference type="ARBA" id="ARBA00022729"/>
    </source>
</evidence>
<evidence type="ECO:0000256" key="7">
    <source>
        <dbReference type="SAM" id="SignalP"/>
    </source>
</evidence>
<keyword evidence="5" id="KW-0175">Coiled coil</keyword>
<evidence type="ECO:0000313" key="9">
    <source>
        <dbReference type="WBParaSite" id="Csp11.Scaffold629.g14615.t1"/>
    </source>
</evidence>
<protein>
    <submittedName>
        <fullName evidence="9">DUF148 domain-containing protein</fullName>
    </submittedName>
</protein>
<evidence type="ECO:0000256" key="2">
    <source>
        <dbReference type="ARBA" id="ARBA00006648"/>
    </source>
</evidence>
<dbReference type="GO" id="GO:0005576">
    <property type="term" value="C:extracellular region"/>
    <property type="evidence" value="ECO:0007669"/>
    <property type="project" value="UniProtKB-SubCell"/>
</dbReference>
<evidence type="ECO:0000313" key="8">
    <source>
        <dbReference type="Proteomes" id="UP000095282"/>
    </source>
</evidence>
<feature type="chain" id="PRO_5009308477" evidence="7">
    <location>
        <begin position="19"/>
        <end position="189"/>
    </location>
</feature>
<keyword evidence="6" id="KW-0446">Lipid-binding</keyword>
<proteinExistence type="inferred from homology"/>
<dbReference type="PANTHER" id="PTHR31418">
    <property type="entry name" value="FATTY-ACID AND RETINOL-BINDING PROTEIN 1"/>
    <property type="match status" value="1"/>
</dbReference>
<dbReference type="STRING" id="1561998.A0A1I7U400"/>
<evidence type="ECO:0000256" key="5">
    <source>
        <dbReference type="ARBA" id="ARBA00023054"/>
    </source>
</evidence>